<feature type="binding site" description="covalent" evidence="16">
    <location>
        <position position="101"/>
    </location>
    <ligand>
        <name>heme c</name>
        <dbReference type="ChEBI" id="CHEBI:61717"/>
    </ligand>
</feature>
<dbReference type="FunFam" id="1.10.760.10:FF:000002">
    <property type="entry name" value="Cytochrome c1, heme protein"/>
    <property type="match status" value="1"/>
</dbReference>
<keyword evidence="4" id="KW-0813">Transport</keyword>
<dbReference type="PANTHER" id="PTHR10266">
    <property type="entry name" value="CYTOCHROME C1"/>
    <property type="match status" value="1"/>
</dbReference>
<dbReference type="InterPro" id="IPR036291">
    <property type="entry name" value="NAD(P)-bd_dom_sf"/>
</dbReference>
<comment type="catalytic activity">
    <reaction evidence="15">
        <text>a quinol + 2 Fe(III)-[cytochrome c](out) = a quinone + 2 Fe(II)-[cytochrome c](out) + 2 H(+)(out)</text>
        <dbReference type="Rhea" id="RHEA:11484"/>
        <dbReference type="Rhea" id="RHEA-COMP:10350"/>
        <dbReference type="Rhea" id="RHEA-COMP:14399"/>
        <dbReference type="ChEBI" id="CHEBI:15378"/>
        <dbReference type="ChEBI" id="CHEBI:24646"/>
        <dbReference type="ChEBI" id="CHEBI:29033"/>
        <dbReference type="ChEBI" id="CHEBI:29034"/>
        <dbReference type="ChEBI" id="CHEBI:132124"/>
        <dbReference type="EC" id="7.1.1.8"/>
    </reaction>
</comment>
<evidence type="ECO:0000256" key="16">
    <source>
        <dbReference type="PIRSR" id="PIRSR602326-1"/>
    </source>
</evidence>
<dbReference type="PROSITE" id="PS51007">
    <property type="entry name" value="CYTC"/>
    <property type="match status" value="1"/>
</dbReference>
<evidence type="ECO:0000256" key="1">
    <source>
        <dbReference type="ARBA" id="ARBA00004273"/>
    </source>
</evidence>
<evidence type="ECO:0000256" key="15">
    <source>
        <dbReference type="ARBA" id="ARBA00029351"/>
    </source>
</evidence>
<evidence type="ECO:0000256" key="4">
    <source>
        <dbReference type="ARBA" id="ARBA00022448"/>
    </source>
</evidence>
<dbReference type="Pfam" id="PF02167">
    <property type="entry name" value="Cytochrom_C1"/>
    <property type="match status" value="1"/>
</dbReference>
<feature type="binding site" description="axial binding residue" evidence="16">
    <location>
        <position position="105"/>
    </location>
    <ligand>
        <name>heme c</name>
        <dbReference type="ChEBI" id="CHEBI:61717"/>
    </ligand>
    <ligandPart>
        <name>Fe</name>
        <dbReference type="ChEBI" id="CHEBI:18248"/>
    </ligandPart>
</feature>
<dbReference type="Pfam" id="PF00106">
    <property type="entry name" value="adh_short"/>
    <property type="match status" value="2"/>
</dbReference>
<sequence>MFSRIASNTAKRSVRQFAKNTTQARFASTKPTVASNPLQFGLVTASIVGATAGAYMYADVSANMADEGLHPPTHPWPHTGPLDTFDHASIRRGYQVYREVCSACHSLDRIAWRNLIGVSHSEDEVKAMAEEFEYQDGPDEQGEMFMRPGKTADYMPKAYPNDEAARAANGGALPPDLSLICKARHGGEDYVFALLTGYVDAPGGVEVREGLNYNPYFPGGAIAMARTLFDGVVEYEDGTPATTSQMAKDVSTFLAWTSEPEHDDRKKMGMKATVILVGLTALSIYMKRFKWAPIKTRKIVYKMSLTYVVTGASRGLGLEFVKQLSAKGHQVFALARHPEQSPGLQQLIDNKSVFGIQADITCEKSIKEATEHVKKNAPEGVDVLINNAGISGDMKLTLDTTPKKVYMQVFETNVCGTMDMTCSLLPVLRMGDKEKTKKILNMSSIIGSIGGMSKPTLPALSVSKAALNMVTRMMANRLSKENFIVIAAHPGWVKTDFGGKNAPVQPKDSVQGASRGLGLEFVKQVSLQGHLVFALARHPESSEPLQALLKDRENVIAVKMDTTCENPKKEYVRIFETNVGGVSDVTQAFLPLLRQGTTKKILNISSVLGSITNIATANPGGHGSAYDVSKTALNMLTKLFANHLAKENFIVYSTHPGWVKTDMGGESAPVEQANSIAGMLKVLDTVQPQDNGSFYNYTGSKLEW</sequence>
<dbReference type="InterPro" id="IPR009056">
    <property type="entry name" value="Cyt_c-like_dom"/>
</dbReference>
<keyword evidence="8 16" id="KW-0479">Metal-binding</keyword>
<dbReference type="SUPFAM" id="SSF46626">
    <property type="entry name" value="Cytochrome c"/>
    <property type="match status" value="1"/>
</dbReference>
<keyword evidence="13" id="KW-0496">Mitochondrion</keyword>
<evidence type="ECO:0000256" key="12">
    <source>
        <dbReference type="ARBA" id="ARBA00023004"/>
    </source>
</evidence>
<dbReference type="GO" id="GO:0005743">
    <property type="term" value="C:mitochondrial inner membrane"/>
    <property type="evidence" value="ECO:0007669"/>
    <property type="project" value="UniProtKB-SubCell"/>
</dbReference>
<dbReference type="AlphaFoldDB" id="A0A8H7RDT4"/>
<dbReference type="SUPFAM" id="SSF81496">
    <property type="entry name" value="Cytochrome c1 subunit of cytochrome bc1 complex (Ubiquinol-cytochrome c reductase), transmembrane anchor"/>
    <property type="match status" value="1"/>
</dbReference>
<gene>
    <name evidence="18" type="ORF">INT47_008393</name>
</gene>
<dbReference type="Gene3D" id="1.20.5.100">
    <property type="entry name" value="Cytochrome c1, transmembrane anchor, C-terminal"/>
    <property type="match status" value="1"/>
</dbReference>
<dbReference type="OrthoDB" id="5925at2759"/>
<dbReference type="GO" id="GO:0008121">
    <property type="term" value="F:quinol-cytochrome-c reductase activity"/>
    <property type="evidence" value="ECO:0007669"/>
    <property type="project" value="UniProtKB-EC"/>
</dbReference>
<dbReference type="Gene3D" id="1.10.760.10">
    <property type="entry name" value="Cytochrome c-like domain"/>
    <property type="match status" value="1"/>
</dbReference>
<comment type="subcellular location">
    <subcellularLocation>
        <location evidence="1">Mitochondrion inner membrane</location>
    </subcellularLocation>
</comment>
<evidence type="ECO:0000256" key="9">
    <source>
        <dbReference type="ARBA" id="ARBA00022792"/>
    </source>
</evidence>
<dbReference type="EC" id="7.1.1.8" evidence="3"/>
<name>A0A8H7RDT4_9FUNG</name>
<dbReference type="CDD" id="cd05325">
    <property type="entry name" value="carb_red_sniffer_like_SDR_c"/>
    <property type="match status" value="2"/>
</dbReference>
<feature type="binding site" description="covalent" evidence="16">
    <location>
        <position position="104"/>
    </location>
    <ligand>
        <name>heme c</name>
        <dbReference type="ChEBI" id="CHEBI:61717"/>
    </ligand>
</feature>
<keyword evidence="5 16" id="KW-0349">Heme</keyword>
<comment type="caution">
    <text evidence="18">The sequence shown here is derived from an EMBL/GenBank/DDBJ whole genome shotgun (WGS) entry which is preliminary data.</text>
</comment>
<evidence type="ECO:0000256" key="8">
    <source>
        <dbReference type="ARBA" id="ARBA00022723"/>
    </source>
</evidence>
<keyword evidence="11" id="KW-1133">Transmembrane helix</keyword>
<keyword evidence="7" id="KW-0812">Transmembrane</keyword>
<evidence type="ECO:0000256" key="14">
    <source>
        <dbReference type="ARBA" id="ARBA00023136"/>
    </source>
</evidence>
<keyword evidence="14" id="KW-0472">Membrane</keyword>
<evidence type="ECO:0000313" key="19">
    <source>
        <dbReference type="Proteomes" id="UP000603453"/>
    </source>
</evidence>
<dbReference type="GO" id="GO:0046872">
    <property type="term" value="F:metal ion binding"/>
    <property type="evidence" value="ECO:0007669"/>
    <property type="project" value="UniProtKB-KW"/>
</dbReference>
<organism evidence="18 19">
    <name type="scientific">Mucor saturninus</name>
    <dbReference type="NCBI Taxonomy" id="64648"/>
    <lineage>
        <taxon>Eukaryota</taxon>
        <taxon>Fungi</taxon>
        <taxon>Fungi incertae sedis</taxon>
        <taxon>Mucoromycota</taxon>
        <taxon>Mucoromycotina</taxon>
        <taxon>Mucoromycetes</taxon>
        <taxon>Mucorales</taxon>
        <taxon>Mucorineae</taxon>
        <taxon>Mucoraceae</taxon>
        <taxon>Mucor</taxon>
    </lineage>
</organism>
<evidence type="ECO:0000256" key="7">
    <source>
        <dbReference type="ARBA" id="ARBA00022692"/>
    </source>
</evidence>
<dbReference type="PANTHER" id="PTHR10266:SF3">
    <property type="entry name" value="CYTOCHROME C1, HEME PROTEIN, MITOCHONDRIAL"/>
    <property type="match status" value="1"/>
</dbReference>
<keyword evidence="19" id="KW-1185">Reference proteome</keyword>
<feature type="binding site" description="covalent" evidence="16">
    <location>
        <position position="224"/>
    </location>
    <ligand>
        <name>heme c</name>
        <dbReference type="ChEBI" id="CHEBI:61717"/>
    </ligand>
</feature>
<evidence type="ECO:0000256" key="5">
    <source>
        <dbReference type="ARBA" id="ARBA00022617"/>
    </source>
</evidence>
<evidence type="ECO:0000256" key="6">
    <source>
        <dbReference type="ARBA" id="ARBA00022660"/>
    </source>
</evidence>
<dbReference type="FunFam" id="1.20.5.100:FF:000003">
    <property type="entry name" value="Cytochrome c1, heme protein, mitochondrial"/>
    <property type="match status" value="1"/>
</dbReference>
<feature type="domain" description="Cytochrome c" evidence="17">
    <location>
        <begin position="88"/>
        <end position="240"/>
    </location>
</feature>
<dbReference type="Gene3D" id="3.40.50.720">
    <property type="entry name" value="NAD(P)-binding Rossmann-like Domain"/>
    <property type="match status" value="3"/>
</dbReference>
<dbReference type="InterPro" id="IPR036909">
    <property type="entry name" value="Cyt_c-like_dom_sf"/>
</dbReference>
<keyword evidence="9" id="KW-0999">Mitochondrion inner membrane</keyword>
<dbReference type="Proteomes" id="UP000603453">
    <property type="component" value="Unassembled WGS sequence"/>
</dbReference>
<evidence type="ECO:0000313" key="18">
    <source>
        <dbReference type="EMBL" id="KAG2209549.1"/>
    </source>
</evidence>
<evidence type="ECO:0000256" key="2">
    <source>
        <dbReference type="ARBA" id="ARBA00006488"/>
    </source>
</evidence>
<comment type="similarity">
    <text evidence="2">Belongs to the cytochrome c family.</text>
</comment>
<keyword evidence="12 16" id="KW-0408">Iron</keyword>
<accession>A0A8H7RDT4</accession>
<reference evidence="18" key="1">
    <citation type="submission" date="2020-12" db="EMBL/GenBank/DDBJ databases">
        <title>Metabolic potential, ecology and presence of endohyphal bacteria is reflected in genomic diversity of Mucoromycotina.</title>
        <authorList>
            <person name="Muszewska A."/>
            <person name="Okrasinska A."/>
            <person name="Steczkiewicz K."/>
            <person name="Drgas O."/>
            <person name="Orlowska M."/>
            <person name="Perlinska-Lenart U."/>
            <person name="Aleksandrzak-Piekarczyk T."/>
            <person name="Szatraj K."/>
            <person name="Zielenkiewicz U."/>
            <person name="Pilsyk S."/>
            <person name="Malc E."/>
            <person name="Mieczkowski P."/>
            <person name="Kruszewska J.S."/>
            <person name="Biernat P."/>
            <person name="Pawlowska J."/>
        </authorList>
    </citation>
    <scope>NUCLEOTIDE SEQUENCE</scope>
    <source>
        <strain evidence="18">WA0000017839</strain>
    </source>
</reference>
<dbReference type="EMBL" id="JAEPRD010000015">
    <property type="protein sequence ID" value="KAG2209549.1"/>
    <property type="molecule type" value="Genomic_DNA"/>
</dbReference>
<evidence type="ECO:0000256" key="3">
    <source>
        <dbReference type="ARBA" id="ARBA00012951"/>
    </source>
</evidence>
<dbReference type="PRINTS" id="PR00603">
    <property type="entry name" value="CYTOCHROMEC1"/>
</dbReference>
<dbReference type="SUPFAM" id="SSF51735">
    <property type="entry name" value="NAD(P)-binding Rossmann-fold domains"/>
    <property type="match status" value="2"/>
</dbReference>
<dbReference type="GO" id="GO:0006122">
    <property type="term" value="P:mitochondrial electron transport, ubiquinol to cytochrome c"/>
    <property type="evidence" value="ECO:0007669"/>
    <property type="project" value="TreeGrafter"/>
</dbReference>
<keyword evidence="10" id="KW-0249">Electron transport</keyword>
<proteinExistence type="inferred from homology"/>
<dbReference type="InterPro" id="IPR021157">
    <property type="entry name" value="Cyt_c1_TM_anchor_C"/>
</dbReference>
<evidence type="ECO:0000256" key="13">
    <source>
        <dbReference type="ARBA" id="ARBA00023128"/>
    </source>
</evidence>
<evidence type="ECO:0000259" key="17">
    <source>
        <dbReference type="PROSITE" id="PS51007"/>
    </source>
</evidence>
<evidence type="ECO:0000256" key="10">
    <source>
        <dbReference type="ARBA" id="ARBA00022982"/>
    </source>
</evidence>
<comment type="cofactor">
    <cofactor evidence="16">
        <name>heme c</name>
        <dbReference type="ChEBI" id="CHEBI:61717"/>
    </cofactor>
    <text evidence="16">Binds 1 heme c group covalently per subunit.</text>
</comment>
<keyword evidence="6" id="KW-0679">Respiratory chain</keyword>
<dbReference type="GO" id="GO:0020037">
    <property type="term" value="F:heme binding"/>
    <property type="evidence" value="ECO:0007669"/>
    <property type="project" value="InterPro"/>
</dbReference>
<dbReference type="InterPro" id="IPR002347">
    <property type="entry name" value="SDR_fam"/>
</dbReference>
<protein>
    <recommendedName>
        <fullName evidence="3">quinol--cytochrome-c reductase</fullName>
        <ecNumber evidence="3">7.1.1.8</ecNumber>
    </recommendedName>
</protein>
<dbReference type="InterPro" id="IPR002326">
    <property type="entry name" value="Cyt_c1"/>
</dbReference>
<evidence type="ECO:0000256" key="11">
    <source>
        <dbReference type="ARBA" id="ARBA00022989"/>
    </source>
</evidence>